<dbReference type="Proteomes" id="UP001143910">
    <property type="component" value="Unassembled WGS sequence"/>
</dbReference>
<proteinExistence type="predicted"/>
<reference evidence="1" key="1">
    <citation type="submission" date="2022-08" db="EMBL/GenBank/DDBJ databases">
        <title>Genome Sequence of Lecanicillium fungicola.</title>
        <authorList>
            <person name="Buettner E."/>
        </authorList>
    </citation>
    <scope>NUCLEOTIDE SEQUENCE</scope>
    <source>
        <strain evidence="1">Babe33</strain>
    </source>
</reference>
<dbReference type="EMBL" id="JANJQO010000399">
    <property type="protein sequence ID" value="KAJ2978196.1"/>
    <property type="molecule type" value="Genomic_DNA"/>
</dbReference>
<sequence length="304" mass="32150">MSRIPFGKACRATFTALLGVALFACASLGDEAFSPQVGEMSIVFPQNDTYAVVSPFPVIFGYQNAAALLSYDSELRWSIECDKGSLYASDTINGYDYAQVPAGDYYVFNSSKTLQEALPSGSQDPKGPYGRWYGTEDACTLSWKFFYWTVCSKQPNGGTLIQAGVGTRSGKVYFKTRPGAQMPKDAIANYQGCASKGTIEKVTNSSTSCPDLLAQPEAQPCKLDVKAVASSLAAAAVSPTTTFSGVPTSTQATATSKSTSTSAEKPAGTDGSSPSNEPGKKSRASSLGWSSQLIWMVSAAFLLF</sequence>
<keyword evidence="2" id="KW-1185">Reference proteome</keyword>
<evidence type="ECO:0000313" key="1">
    <source>
        <dbReference type="EMBL" id="KAJ2978196.1"/>
    </source>
</evidence>
<evidence type="ECO:0000313" key="2">
    <source>
        <dbReference type="Proteomes" id="UP001143910"/>
    </source>
</evidence>
<gene>
    <name evidence="1" type="ORF">NQ176_g3952</name>
</gene>
<organism evidence="1 2">
    <name type="scientific">Zarea fungicola</name>
    <dbReference type="NCBI Taxonomy" id="93591"/>
    <lineage>
        <taxon>Eukaryota</taxon>
        <taxon>Fungi</taxon>
        <taxon>Dikarya</taxon>
        <taxon>Ascomycota</taxon>
        <taxon>Pezizomycotina</taxon>
        <taxon>Sordariomycetes</taxon>
        <taxon>Hypocreomycetidae</taxon>
        <taxon>Hypocreales</taxon>
        <taxon>Cordycipitaceae</taxon>
        <taxon>Zarea</taxon>
    </lineage>
</organism>
<accession>A0ACC1NH69</accession>
<protein>
    <submittedName>
        <fullName evidence="1">Uncharacterized protein</fullName>
    </submittedName>
</protein>
<comment type="caution">
    <text evidence="1">The sequence shown here is derived from an EMBL/GenBank/DDBJ whole genome shotgun (WGS) entry which is preliminary data.</text>
</comment>
<name>A0ACC1NH69_9HYPO</name>